<dbReference type="AlphaFoldDB" id="A0A6J5Z3B1"/>
<dbReference type="SUPFAM" id="SSF54631">
    <property type="entry name" value="CBS-domain pair"/>
    <property type="match status" value="1"/>
</dbReference>
<reference evidence="2" key="1">
    <citation type="submission" date="2020-05" db="EMBL/GenBank/DDBJ databases">
        <authorList>
            <person name="Chiriac C."/>
            <person name="Salcher M."/>
            <person name="Ghai R."/>
            <person name="Kavagutti S V."/>
        </authorList>
    </citation>
    <scope>NUCLEOTIDE SEQUENCE</scope>
</reference>
<dbReference type="PANTHER" id="PTHR43773">
    <property type="entry name" value="MAGNESIUM TRANSPORTER MGTE"/>
    <property type="match status" value="1"/>
</dbReference>
<dbReference type="PANTHER" id="PTHR43773:SF1">
    <property type="entry name" value="MAGNESIUM TRANSPORTER MGTE"/>
    <property type="match status" value="1"/>
</dbReference>
<evidence type="ECO:0000313" key="2">
    <source>
        <dbReference type="EMBL" id="CAB4334969.1"/>
    </source>
</evidence>
<dbReference type="Pfam" id="PF00571">
    <property type="entry name" value="CBS"/>
    <property type="match status" value="1"/>
</dbReference>
<dbReference type="InterPro" id="IPR006669">
    <property type="entry name" value="MgtE_transporter"/>
</dbReference>
<dbReference type="SUPFAM" id="SSF50346">
    <property type="entry name" value="PRC-barrel domain"/>
    <property type="match status" value="1"/>
</dbReference>
<dbReference type="Pfam" id="PF26205">
    <property type="entry name" value="SH3_actinomycetes"/>
    <property type="match status" value="1"/>
</dbReference>
<dbReference type="EMBL" id="CAESAJ010000036">
    <property type="protein sequence ID" value="CAB4334969.1"/>
    <property type="molecule type" value="Genomic_DNA"/>
</dbReference>
<dbReference type="InterPro" id="IPR027275">
    <property type="entry name" value="PRC-brl_dom"/>
</dbReference>
<dbReference type="InterPro" id="IPR011033">
    <property type="entry name" value="PRC_barrel-like_sf"/>
</dbReference>
<dbReference type="CDD" id="cd04606">
    <property type="entry name" value="CBS_pair_Mg_transporter"/>
    <property type="match status" value="1"/>
</dbReference>
<name>A0A6J5Z3B1_9ZZZZ</name>
<dbReference type="PROSITE" id="PS51371">
    <property type="entry name" value="CBS"/>
    <property type="match status" value="2"/>
</dbReference>
<dbReference type="Gene3D" id="1.25.60.10">
    <property type="entry name" value="MgtE N-terminal domain-like"/>
    <property type="match status" value="1"/>
</dbReference>
<dbReference type="InterPro" id="IPR058838">
    <property type="entry name" value="SH3_actinomycetes"/>
</dbReference>
<dbReference type="GO" id="GO:0016020">
    <property type="term" value="C:membrane"/>
    <property type="evidence" value="ECO:0007669"/>
    <property type="project" value="InterPro"/>
</dbReference>
<feature type="domain" description="CBS" evidence="1">
    <location>
        <begin position="353"/>
        <end position="413"/>
    </location>
</feature>
<organism evidence="2">
    <name type="scientific">freshwater metagenome</name>
    <dbReference type="NCBI Taxonomy" id="449393"/>
    <lineage>
        <taxon>unclassified sequences</taxon>
        <taxon>metagenomes</taxon>
        <taxon>ecological metagenomes</taxon>
    </lineage>
</organism>
<dbReference type="InterPro" id="IPR006668">
    <property type="entry name" value="Mg_transptr_MgtE_intracell_dom"/>
</dbReference>
<dbReference type="InterPro" id="IPR038076">
    <property type="entry name" value="MgtE_N_sf"/>
</dbReference>
<gene>
    <name evidence="2" type="ORF">UFOPK3770_00495</name>
</gene>
<proteinExistence type="predicted"/>
<dbReference type="InterPro" id="IPR000644">
    <property type="entry name" value="CBS_dom"/>
</dbReference>
<feature type="domain" description="CBS" evidence="1">
    <location>
        <begin position="284"/>
        <end position="350"/>
    </location>
</feature>
<evidence type="ECO:0000259" key="1">
    <source>
        <dbReference type="PROSITE" id="PS51371"/>
    </source>
</evidence>
<sequence>MSTSTTRVYLARLAGVPVFDTSGDQVGKVRDFVVTPRASGRAPAVIGLVVEVAPRRKIYVPMTRVTGIDAGSVVTSGMVNLKRFERRAGEKLVMAEIMDLRVNLIPSGERVTIEDIAMTQERTREWPISRVFVRQSASGFARRGPTLTVDWNQVQGLFNTDLDEQGVESLLASVEAMRPADIANLIQELPSKRQMELASGLGVEKLADVFEELPEDLRVEIMSTLGMELATNVLEEMDPDDAADLLSELPPERAEEYLDAMEPNEAQDLRRLLAYDDFSAGGMMTTEPIVMSPDGTVAEALARVRVPELSPALASQVYVVRPPLETPTGKYLGVAHVQRLLREPPSQLVSAILDTSLEPIDANASLGQVARYFATYNLVALPVVDENDHLIGAVTIDDVIDHMLPEDWRENELDEEG</sequence>
<dbReference type="SUPFAM" id="SSF158791">
    <property type="entry name" value="MgtE N-terminal domain-like"/>
    <property type="match status" value="1"/>
</dbReference>
<dbReference type="Gene3D" id="3.10.580.10">
    <property type="entry name" value="CBS-domain"/>
    <property type="match status" value="1"/>
</dbReference>
<accession>A0A6J5Z3B1</accession>
<protein>
    <submittedName>
        <fullName evidence="2">Unannotated protein</fullName>
    </submittedName>
</protein>
<dbReference type="Pfam" id="PF03448">
    <property type="entry name" value="MgtE_N"/>
    <property type="match status" value="1"/>
</dbReference>
<dbReference type="SMART" id="SM00924">
    <property type="entry name" value="MgtE_N"/>
    <property type="match status" value="1"/>
</dbReference>
<dbReference type="GO" id="GO:0015095">
    <property type="term" value="F:magnesium ion transmembrane transporter activity"/>
    <property type="evidence" value="ECO:0007669"/>
    <property type="project" value="InterPro"/>
</dbReference>
<dbReference type="InterPro" id="IPR046342">
    <property type="entry name" value="CBS_dom_sf"/>
</dbReference>
<dbReference type="Pfam" id="PF05239">
    <property type="entry name" value="PRC"/>
    <property type="match status" value="1"/>
</dbReference>